<dbReference type="Proteomes" id="UP001501175">
    <property type="component" value="Unassembled WGS sequence"/>
</dbReference>
<sequence>MILAKVAQGDWNEPSSLVEDYSLVLDFINSESELRERLDFYDKLYYENLPRHFSLSFEQISLIGDLINIPLENYREFYKYWPNKLDNKLFIALRDKLKLRFASALQIGNELHHNYYLIYNYNFWFKSRDIDFANDSIDTFERSFLMEEMCFENLKEAEIFRTLITSRLWSTRRPDNRYYFKERLLEELNNSLSSIQTIFTSPKDTVNTLIPKDFWDFNMRYSNEYALSSIEHKDEKIKQVKLEYWKVYEEHKSQIDEYIKVFNIVQNPPLLIQRAS</sequence>
<reference evidence="2" key="1">
    <citation type="journal article" date="2019" name="Int. J. Syst. Evol. Microbiol.">
        <title>The Global Catalogue of Microorganisms (GCM) 10K type strain sequencing project: providing services to taxonomists for standard genome sequencing and annotation.</title>
        <authorList>
            <consortium name="The Broad Institute Genomics Platform"/>
            <consortium name="The Broad Institute Genome Sequencing Center for Infectious Disease"/>
            <person name="Wu L."/>
            <person name="Ma J."/>
        </authorList>
    </citation>
    <scope>NUCLEOTIDE SEQUENCE [LARGE SCALE GENOMIC DNA]</scope>
    <source>
        <strain evidence="2">JCM 17927</strain>
    </source>
</reference>
<keyword evidence="2" id="KW-1185">Reference proteome</keyword>
<proteinExistence type="predicted"/>
<organism evidence="1 2">
    <name type="scientific">Nibrella saemangeumensis</name>
    <dbReference type="NCBI Taxonomy" id="1084526"/>
    <lineage>
        <taxon>Bacteria</taxon>
        <taxon>Pseudomonadati</taxon>
        <taxon>Bacteroidota</taxon>
        <taxon>Cytophagia</taxon>
        <taxon>Cytophagales</taxon>
        <taxon>Spirosomataceae</taxon>
        <taxon>Nibrella</taxon>
    </lineage>
</organism>
<evidence type="ECO:0000313" key="2">
    <source>
        <dbReference type="Proteomes" id="UP001501175"/>
    </source>
</evidence>
<gene>
    <name evidence="1" type="ORF">GCM10023189_36190</name>
</gene>
<comment type="caution">
    <text evidence="1">The sequence shown here is derived from an EMBL/GenBank/DDBJ whole genome shotgun (WGS) entry which is preliminary data.</text>
</comment>
<protein>
    <submittedName>
        <fullName evidence="1">Uncharacterized protein</fullName>
    </submittedName>
</protein>
<dbReference type="EMBL" id="BAABHD010000032">
    <property type="protein sequence ID" value="GAA4460685.1"/>
    <property type="molecule type" value="Genomic_DNA"/>
</dbReference>
<evidence type="ECO:0000313" key="1">
    <source>
        <dbReference type="EMBL" id="GAA4460685.1"/>
    </source>
</evidence>
<accession>A0ABP8N7V0</accession>
<name>A0ABP8N7V0_9BACT</name>